<feature type="binding site" evidence="11">
    <location>
        <begin position="167"/>
        <end position="169"/>
    </location>
    <ligand>
        <name>NADP(+)</name>
        <dbReference type="ChEBI" id="CHEBI:58349"/>
    </ligand>
</feature>
<name>A0A9E6XU82_9ACTN</name>
<comment type="caution">
    <text evidence="11">Lacks conserved residue(s) required for the propagation of feature annotation.</text>
</comment>
<keyword evidence="4 11" id="KW-0658">Purine biosynthesis</keyword>
<evidence type="ECO:0000256" key="4">
    <source>
        <dbReference type="ARBA" id="ARBA00022755"/>
    </source>
</evidence>
<dbReference type="Proteomes" id="UP001162834">
    <property type="component" value="Chromosome"/>
</dbReference>
<dbReference type="AlphaFoldDB" id="A0A9E6XU82"/>
<dbReference type="Gene3D" id="3.40.50.10860">
    <property type="entry name" value="Leucine Dehydrogenase, chain A, domain 1"/>
    <property type="match status" value="1"/>
</dbReference>
<dbReference type="SUPFAM" id="SSF53223">
    <property type="entry name" value="Aminoacid dehydrogenase-like, N-terminal domain"/>
    <property type="match status" value="1"/>
</dbReference>
<evidence type="ECO:0000256" key="8">
    <source>
        <dbReference type="ARBA" id="ARBA00023102"/>
    </source>
</evidence>
<evidence type="ECO:0000256" key="7">
    <source>
        <dbReference type="ARBA" id="ARBA00023002"/>
    </source>
</evidence>
<evidence type="ECO:0000259" key="12">
    <source>
        <dbReference type="Pfam" id="PF00763"/>
    </source>
</evidence>
<evidence type="ECO:0000256" key="9">
    <source>
        <dbReference type="ARBA" id="ARBA00023167"/>
    </source>
</evidence>
<sequence length="300" mass="30809">MLIDGKAIAARLKETLRGELEAIGGVAGIATVLVGEDVPAAVYQRRIDRGAREIGMASRPEQLPADATLGQVIGKVAELDADPDISGILVLRPLPAHLPESRIFAALPPLKDVEALHPLNAGLLSLGMPRFIPSTPAAAFHMLDRHTEAAGRDLESAFDGANLVLVGRSNNVGKPAAILGLQRNATVVSCHHHTSQAGHLEEFTRGADILIVAVGVPGLITGDMVGEGAIVIDIGINAVDDGAGGVRLVGDVDTASVEPVAEAVSPVPGGVGPITDVWVLRNAVAAAKLSLAPAGQLVLR</sequence>
<comment type="subunit">
    <text evidence="11">Homodimer.</text>
</comment>
<keyword evidence="10 11" id="KW-0511">Multifunctional enzyme</keyword>
<dbReference type="GO" id="GO:0005829">
    <property type="term" value="C:cytosol"/>
    <property type="evidence" value="ECO:0007669"/>
    <property type="project" value="TreeGrafter"/>
</dbReference>
<evidence type="ECO:0000256" key="10">
    <source>
        <dbReference type="ARBA" id="ARBA00023268"/>
    </source>
</evidence>
<dbReference type="InterPro" id="IPR020631">
    <property type="entry name" value="THF_DH/CycHdrlase_NAD-bd_dom"/>
</dbReference>
<dbReference type="SUPFAM" id="SSF51735">
    <property type="entry name" value="NAD(P)-binding Rossmann-fold domains"/>
    <property type="match status" value="1"/>
</dbReference>
<dbReference type="GO" id="GO:0004488">
    <property type="term" value="F:methylenetetrahydrofolate dehydrogenase (NADP+) activity"/>
    <property type="evidence" value="ECO:0007669"/>
    <property type="project" value="UniProtKB-UniRule"/>
</dbReference>
<evidence type="ECO:0000256" key="2">
    <source>
        <dbReference type="ARBA" id="ARBA00022563"/>
    </source>
</evidence>
<comment type="catalytic activity">
    <reaction evidence="11">
        <text>(6R)-5,10-methylene-5,6,7,8-tetrahydrofolate + NADP(+) = (6R)-5,10-methenyltetrahydrofolate + NADPH</text>
        <dbReference type="Rhea" id="RHEA:22812"/>
        <dbReference type="ChEBI" id="CHEBI:15636"/>
        <dbReference type="ChEBI" id="CHEBI:57455"/>
        <dbReference type="ChEBI" id="CHEBI:57783"/>
        <dbReference type="ChEBI" id="CHEBI:58349"/>
        <dbReference type="EC" id="1.5.1.5"/>
    </reaction>
</comment>
<evidence type="ECO:0000313" key="14">
    <source>
        <dbReference type="EMBL" id="UGS34474.1"/>
    </source>
</evidence>
<organism evidence="14 15">
    <name type="scientific">Capillimicrobium parvum</name>
    <dbReference type="NCBI Taxonomy" id="2884022"/>
    <lineage>
        <taxon>Bacteria</taxon>
        <taxon>Bacillati</taxon>
        <taxon>Actinomycetota</taxon>
        <taxon>Thermoleophilia</taxon>
        <taxon>Solirubrobacterales</taxon>
        <taxon>Capillimicrobiaceae</taxon>
        <taxon>Capillimicrobium</taxon>
    </lineage>
</organism>
<dbReference type="KEGG" id="sbae:DSM104329_00852"/>
<dbReference type="Gene3D" id="3.40.50.720">
    <property type="entry name" value="NAD(P)-binding Rossmann-like Domain"/>
    <property type="match status" value="1"/>
</dbReference>
<dbReference type="GO" id="GO:0000105">
    <property type="term" value="P:L-histidine biosynthetic process"/>
    <property type="evidence" value="ECO:0007669"/>
    <property type="project" value="UniProtKB-KW"/>
</dbReference>
<evidence type="ECO:0000256" key="3">
    <source>
        <dbReference type="ARBA" id="ARBA00022605"/>
    </source>
</evidence>
<comment type="similarity">
    <text evidence="11">Belongs to the tetrahydrofolate dehydrogenase/cyclohydrolase family.</text>
</comment>
<dbReference type="InterPro" id="IPR036291">
    <property type="entry name" value="NAD(P)-bd_dom_sf"/>
</dbReference>
<comment type="catalytic activity">
    <reaction evidence="11">
        <text>(6R)-5,10-methenyltetrahydrofolate + H2O = (6R)-10-formyltetrahydrofolate + H(+)</text>
        <dbReference type="Rhea" id="RHEA:23700"/>
        <dbReference type="ChEBI" id="CHEBI:15377"/>
        <dbReference type="ChEBI" id="CHEBI:15378"/>
        <dbReference type="ChEBI" id="CHEBI:57455"/>
        <dbReference type="ChEBI" id="CHEBI:195366"/>
        <dbReference type="EC" id="3.5.4.9"/>
    </reaction>
</comment>
<evidence type="ECO:0000256" key="11">
    <source>
        <dbReference type="HAMAP-Rule" id="MF_01576"/>
    </source>
</evidence>
<dbReference type="EC" id="1.5.1.5" evidence="11"/>
<proteinExistence type="inferred from homology"/>
<keyword evidence="15" id="KW-1185">Reference proteome</keyword>
<keyword evidence="8 11" id="KW-0368">Histidine biosynthesis</keyword>
<feature type="domain" description="Tetrahydrofolate dehydrogenase/cyclohydrolase catalytic" evidence="12">
    <location>
        <begin position="3"/>
        <end position="114"/>
    </location>
</feature>
<gene>
    <name evidence="14" type="primary">folD_1</name>
    <name evidence="11" type="synonym">folD</name>
    <name evidence="14" type="ORF">DSM104329_00852</name>
</gene>
<keyword evidence="7 11" id="KW-0560">Oxidoreductase</keyword>
<dbReference type="GO" id="GO:0006164">
    <property type="term" value="P:purine nucleotide biosynthetic process"/>
    <property type="evidence" value="ECO:0007669"/>
    <property type="project" value="UniProtKB-KW"/>
</dbReference>
<keyword evidence="3 11" id="KW-0028">Amino-acid biosynthesis</keyword>
<dbReference type="PANTHER" id="PTHR48099">
    <property type="entry name" value="C-1-TETRAHYDROFOLATE SYNTHASE, CYTOPLASMIC-RELATED"/>
    <property type="match status" value="1"/>
</dbReference>
<evidence type="ECO:0000313" key="15">
    <source>
        <dbReference type="Proteomes" id="UP001162834"/>
    </source>
</evidence>
<keyword evidence="5 11" id="KW-0378">Hydrolase</keyword>
<comment type="function">
    <text evidence="11">Catalyzes the oxidation of 5,10-methylenetetrahydrofolate to 5,10-methenyltetrahydrofolate and then the hydrolysis of 5,10-methenyltetrahydrofolate to 10-formyltetrahydrofolate.</text>
</comment>
<evidence type="ECO:0000256" key="1">
    <source>
        <dbReference type="ARBA" id="ARBA00004777"/>
    </source>
</evidence>
<dbReference type="GO" id="GO:0035999">
    <property type="term" value="P:tetrahydrofolate interconversion"/>
    <property type="evidence" value="ECO:0007669"/>
    <property type="project" value="UniProtKB-UniRule"/>
</dbReference>
<evidence type="ECO:0000256" key="6">
    <source>
        <dbReference type="ARBA" id="ARBA00022857"/>
    </source>
</evidence>
<keyword evidence="9 11" id="KW-0486">Methionine biosynthesis</keyword>
<dbReference type="EMBL" id="CP087164">
    <property type="protein sequence ID" value="UGS34474.1"/>
    <property type="molecule type" value="Genomic_DNA"/>
</dbReference>
<comment type="pathway">
    <text evidence="1 11">One-carbon metabolism; tetrahydrofolate interconversion.</text>
</comment>
<dbReference type="EC" id="3.5.4.9" evidence="11"/>
<dbReference type="CDD" id="cd01080">
    <property type="entry name" value="NAD_bind_m-THF_DH_Cyclohyd"/>
    <property type="match status" value="1"/>
</dbReference>
<dbReference type="PRINTS" id="PR00085">
    <property type="entry name" value="THFDHDRGNASE"/>
</dbReference>
<accession>A0A9E6XU82</accession>
<evidence type="ECO:0000259" key="13">
    <source>
        <dbReference type="Pfam" id="PF02882"/>
    </source>
</evidence>
<dbReference type="PANTHER" id="PTHR48099:SF5">
    <property type="entry name" value="C-1-TETRAHYDROFOLATE SYNTHASE, CYTOPLASMIC"/>
    <property type="match status" value="1"/>
</dbReference>
<dbReference type="GO" id="GO:0009086">
    <property type="term" value="P:methionine biosynthetic process"/>
    <property type="evidence" value="ECO:0007669"/>
    <property type="project" value="UniProtKB-KW"/>
</dbReference>
<dbReference type="HAMAP" id="MF_01576">
    <property type="entry name" value="THF_DHG_CYH"/>
    <property type="match status" value="1"/>
</dbReference>
<feature type="binding site" evidence="11">
    <location>
        <position position="236"/>
    </location>
    <ligand>
        <name>NADP(+)</name>
        <dbReference type="ChEBI" id="CHEBI:58349"/>
    </ligand>
</feature>
<dbReference type="Pfam" id="PF00763">
    <property type="entry name" value="THF_DHG_CYH"/>
    <property type="match status" value="1"/>
</dbReference>
<dbReference type="RefSeq" id="WP_259314147.1">
    <property type="nucleotide sequence ID" value="NZ_CP087164.1"/>
</dbReference>
<dbReference type="GO" id="GO:0004477">
    <property type="term" value="F:methenyltetrahydrofolate cyclohydrolase activity"/>
    <property type="evidence" value="ECO:0007669"/>
    <property type="project" value="UniProtKB-UniRule"/>
</dbReference>
<keyword evidence="2 11" id="KW-0554">One-carbon metabolism</keyword>
<dbReference type="InterPro" id="IPR020630">
    <property type="entry name" value="THF_DH/CycHdrlase_cat_dom"/>
</dbReference>
<dbReference type="Pfam" id="PF02882">
    <property type="entry name" value="THF_DHG_CYH_C"/>
    <property type="match status" value="1"/>
</dbReference>
<dbReference type="InterPro" id="IPR000672">
    <property type="entry name" value="THF_DH/CycHdrlase"/>
</dbReference>
<dbReference type="InterPro" id="IPR046346">
    <property type="entry name" value="Aminoacid_DH-like_N_sf"/>
</dbReference>
<reference evidence="14" key="1">
    <citation type="journal article" date="2022" name="Int. J. Syst. Evol. Microbiol.">
        <title>Pseudomonas aegrilactucae sp. nov. and Pseudomonas morbosilactucae sp. nov., pathogens causing bacterial rot of lettuce in Japan.</title>
        <authorList>
            <person name="Sawada H."/>
            <person name="Fujikawa T."/>
            <person name="Satou M."/>
        </authorList>
    </citation>
    <scope>NUCLEOTIDE SEQUENCE</scope>
    <source>
        <strain evidence="14">0166_1</strain>
    </source>
</reference>
<keyword evidence="6 11" id="KW-0521">NADP</keyword>
<feature type="domain" description="Tetrahydrofolate dehydrogenase/cyclohydrolase NAD(P)-binding" evidence="13">
    <location>
        <begin position="133"/>
        <end position="289"/>
    </location>
</feature>
<protein>
    <recommendedName>
        <fullName evidence="11">Bifunctional protein FolD</fullName>
    </recommendedName>
    <domain>
        <recommendedName>
            <fullName evidence="11">Methylenetetrahydrofolate dehydrogenase</fullName>
            <ecNumber evidence="11">1.5.1.5</ecNumber>
        </recommendedName>
    </domain>
    <domain>
        <recommendedName>
            <fullName evidence="11">Methenyltetrahydrofolate cyclohydrolase</fullName>
            <ecNumber evidence="11">3.5.4.9</ecNumber>
        </recommendedName>
    </domain>
</protein>
<evidence type="ECO:0000256" key="5">
    <source>
        <dbReference type="ARBA" id="ARBA00022801"/>
    </source>
</evidence>